<accession>A0ABD0B2E9</accession>
<name>A0ABD0B2E9_AERCA</name>
<organism evidence="1 2">
    <name type="scientific">Aeromonas caviae</name>
    <name type="common">Aeromonas punctata</name>
    <dbReference type="NCBI Taxonomy" id="648"/>
    <lineage>
        <taxon>Bacteria</taxon>
        <taxon>Pseudomonadati</taxon>
        <taxon>Pseudomonadota</taxon>
        <taxon>Gammaproteobacteria</taxon>
        <taxon>Aeromonadales</taxon>
        <taxon>Aeromonadaceae</taxon>
        <taxon>Aeromonas</taxon>
    </lineage>
</organism>
<evidence type="ECO:0000313" key="1">
    <source>
        <dbReference type="EMBL" id="GJB90142.1"/>
    </source>
</evidence>
<protein>
    <submittedName>
        <fullName evidence="1">Uncharacterized protein</fullName>
    </submittedName>
</protein>
<comment type="caution">
    <text evidence="1">The sequence shown here is derived from an EMBL/GenBank/DDBJ whole genome shotgun (WGS) entry which is preliminary data.</text>
</comment>
<evidence type="ECO:0000313" key="2">
    <source>
        <dbReference type="Proteomes" id="UP000737420"/>
    </source>
</evidence>
<dbReference type="EMBL" id="BPOP01000001">
    <property type="protein sequence ID" value="GJB90142.1"/>
    <property type="molecule type" value="Genomic_DNA"/>
</dbReference>
<proteinExistence type="predicted"/>
<dbReference type="Proteomes" id="UP000737420">
    <property type="component" value="Unassembled WGS sequence"/>
</dbReference>
<sequence length="102" mass="10704">MNALVAGARLPFDLASLIRGPLRYRILGALTSDNCFITISLAGVGVGMVEQGALTPIPFDTAIAVPYSAATQATDYKVRLYPTRLPGQVARPGPIMVTVSVS</sequence>
<dbReference type="RefSeq" id="WP_203762784.1">
    <property type="nucleotide sequence ID" value="NZ_AP024402.1"/>
</dbReference>
<reference evidence="1 2" key="1">
    <citation type="submission" date="2021-07" db="EMBL/GenBank/DDBJ databases">
        <title>Draft genome sequence of carbapenem-resistant Aeromonas spp. in Japan.</title>
        <authorList>
            <person name="Maehana S."/>
            <person name="Suzuki M."/>
            <person name="Kitasato H."/>
        </authorList>
    </citation>
    <scope>NUCLEOTIDE SEQUENCE [LARGE SCALE GENOMIC DNA]</scope>
    <source>
        <strain evidence="1 2">KAM382</strain>
    </source>
</reference>
<dbReference type="AlphaFoldDB" id="A0ABD0B2E9"/>
<gene>
    <name evidence="1" type="ORF">KAM382_02030</name>
</gene>